<evidence type="ECO:0000259" key="2">
    <source>
        <dbReference type="PROSITE" id="PS50943"/>
    </source>
</evidence>
<keyword evidence="4" id="KW-1185">Reference proteome</keyword>
<dbReference type="InterPro" id="IPR052345">
    <property type="entry name" value="Rad_response_metalloprotease"/>
</dbReference>
<feature type="domain" description="HTH cro/C1-type" evidence="2">
    <location>
        <begin position="17"/>
        <end position="71"/>
    </location>
</feature>
<dbReference type="Pfam" id="PF06114">
    <property type="entry name" value="Peptidase_M78"/>
    <property type="match status" value="1"/>
</dbReference>
<dbReference type="CDD" id="cd00093">
    <property type="entry name" value="HTH_XRE"/>
    <property type="match status" value="1"/>
</dbReference>
<evidence type="ECO:0000313" key="4">
    <source>
        <dbReference type="Proteomes" id="UP000832011"/>
    </source>
</evidence>
<dbReference type="PROSITE" id="PS50943">
    <property type="entry name" value="HTH_CROC1"/>
    <property type="match status" value="1"/>
</dbReference>
<dbReference type="Pfam" id="PF01381">
    <property type="entry name" value="HTH_3"/>
    <property type="match status" value="1"/>
</dbReference>
<dbReference type="InterPro" id="IPR010359">
    <property type="entry name" value="IrrE_HExxH"/>
</dbReference>
<dbReference type="PANTHER" id="PTHR43236:SF1">
    <property type="entry name" value="BLL7220 PROTEIN"/>
    <property type="match status" value="1"/>
</dbReference>
<sequence>MSIRIHNEFDSFIPNRLSTLRHANKLSLDEIALKLEISKQSIHLFETGQREPSKSHIEQLSILFGVKTDFFYKTKQLSDIPLEKVHFRKLKSTPISLKKTTVSKLELINFIIENLENYLNLPKINIPYIVNEHIENIALQAREHWKLGLGPISNVTLLAESNGAFVLEMTDIDTKVDALSVFKDNQRPLILRNTSKESPCRNRFDIVHEIGHLIMHRFIETGDNLTESEANSFSAAFLLPKEIMLTDFSRYIFRRSQINWEFLSEFKLEWKVSKAAILYRAHKLNIISDAQYKSAVISLKRKGEAITEKEDYLIQQEKPMLISQCIDLLTPDLLNQLLNDISMNKSAFYELINKDYNHVIQFK</sequence>
<dbReference type="InterPro" id="IPR010982">
    <property type="entry name" value="Lambda_DNA-bd_dom_sf"/>
</dbReference>
<dbReference type="InterPro" id="IPR001387">
    <property type="entry name" value="Cro/C1-type_HTH"/>
</dbReference>
<dbReference type="Gene3D" id="1.10.10.2910">
    <property type="match status" value="1"/>
</dbReference>
<dbReference type="Gene3D" id="1.10.260.40">
    <property type="entry name" value="lambda repressor-like DNA-binding domains"/>
    <property type="match status" value="1"/>
</dbReference>
<accession>A0ABY4DZ17</accession>
<evidence type="ECO:0000313" key="3">
    <source>
        <dbReference type="EMBL" id="UOO88777.1"/>
    </source>
</evidence>
<dbReference type="Proteomes" id="UP000832011">
    <property type="component" value="Chromosome"/>
</dbReference>
<dbReference type="EMBL" id="CP091511">
    <property type="protein sequence ID" value="UOO88777.1"/>
    <property type="molecule type" value="Genomic_DNA"/>
</dbReference>
<dbReference type="SMART" id="SM00530">
    <property type="entry name" value="HTH_XRE"/>
    <property type="match status" value="1"/>
</dbReference>
<evidence type="ECO:0000256" key="1">
    <source>
        <dbReference type="ARBA" id="ARBA00007227"/>
    </source>
</evidence>
<reference evidence="3 4" key="1">
    <citation type="journal article" date="2022" name="Res Sq">
        <title>Evolution of multicellular longitudinally dividing oral cavity symbionts (Neisseriaceae).</title>
        <authorList>
            <person name="Nyongesa S."/>
            <person name="Weber P."/>
            <person name="Bernet E."/>
            <person name="Pullido F."/>
            <person name="Nieckarz M."/>
            <person name="Delaby M."/>
            <person name="Nieves C."/>
            <person name="Viehboeck T."/>
            <person name="Krause N."/>
            <person name="Rivera-Millot A."/>
            <person name="Nakamura A."/>
            <person name="Vischer N."/>
            <person name="VanNieuwenhze M."/>
            <person name="Brun Y."/>
            <person name="Cava F."/>
            <person name="Bulgheresi S."/>
            <person name="Veyrier F."/>
        </authorList>
    </citation>
    <scope>NUCLEOTIDE SEQUENCE [LARGE SCALE GENOMIC DNA]</scope>
    <source>
        <strain evidence="3 4">SN4</strain>
    </source>
</reference>
<name>A0ABY4DZ17_9NEIS</name>
<gene>
    <name evidence="3" type="ORF">LVJ82_15135</name>
</gene>
<dbReference type="SUPFAM" id="SSF47413">
    <property type="entry name" value="lambda repressor-like DNA-binding domains"/>
    <property type="match status" value="1"/>
</dbReference>
<comment type="similarity">
    <text evidence="1">Belongs to the short-chain fatty acyl-CoA assimilation regulator (ScfR) family.</text>
</comment>
<proteinExistence type="inferred from homology"/>
<protein>
    <submittedName>
        <fullName evidence="3">XRE family transcriptional regulator</fullName>
    </submittedName>
</protein>
<organism evidence="3 4">
    <name type="scientific">Vitreoscilla massiliensis</name>
    <dbReference type="NCBI Taxonomy" id="1689272"/>
    <lineage>
        <taxon>Bacteria</taxon>
        <taxon>Pseudomonadati</taxon>
        <taxon>Pseudomonadota</taxon>
        <taxon>Betaproteobacteria</taxon>
        <taxon>Neisseriales</taxon>
        <taxon>Neisseriaceae</taxon>
        <taxon>Vitreoscilla</taxon>
    </lineage>
</organism>
<dbReference type="PANTHER" id="PTHR43236">
    <property type="entry name" value="ANTITOXIN HIGA1"/>
    <property type="match status" value="1"/>
</dbReference>
<dbReference type="RefSeq" id="WP_058357533.1">
    <property type="nucleotide sequence ID" value="NZ_CABKVG010000010.1"/>
</dbReference>